<proteinExistence type="predicted"/>
<keyword evidence="2" id="KW-1185">Reference proteome</keyword>
<dbReference type="Proteomes" id="UP001174909">
    <property type="component" value="Unassembled WGS sequence"/>
</dbReference>
<evidence type="ECO:0000313" key="1">
    <source>
        <dbReference type="EMBL" id="CAI8014683.1"/>
    </source>
</evidence>
<evidence type="ECO:0000313" key="2">
    <source>
        <dbReference type="Proteomes" id="UP001174909"/>
    </source>
</evidence>
<name>A0AA35RN98_GEOBA</name>
<sequence length="225" mass="25743">MQGQQHLDIRRNIYLLPKEYTPGREAKAEYIVDVKKSLSLERNETLGSSICQFQNRDVYTNFIDLEPDAIDGVYRCHCDFQGPLPYYGSPVGGVISPNYCSSFPSTPYFSSPKSSYNFFSTIVPTKSYVKYTANITMYFYDKLKLLKHAQYKCTIRDTDTCSFTIPQQYWYFDPQLIIAYIHPKAGSYALTTTITVDSDVALLENVARSILCLLIPAFLIKTLFI</sequence>
<dbReference type="EMBL" id="CASHTH010001385">
    <property type="protein sequence ID" value="CAI8014683.1"/>
    <property type="molecule type" value="Genomic_DNA"/>
</dbReference>
<accession>A0AA35RN98</accession>
<gene>
    <name evidence="1" type="ORF">GBAR_LOCUS9171</name>
</gene>
<protein>
    <submittedName>
        <fullName evidence="1">Uncharacterized protein</fullName>
    </submittedName>
</protein>
<dbReference type="AlphaFoldDB" id="A0AA35RN98"/>
<organism evidence="1 2">
    <name type="scientific">Geodia barretti</name>
    <name type="common">Barrett's horny sponge</name>
    <dbReference type="NCBI Taxonomy" id="519541"/>
    <lineage>
        <taxon>Eukaryota</taxon>
        <taxon>Metazoa</taxon>
        <taxon>Porifera</taxon>
        <taxon>Demospongiae</taxon>
        <taxon>Heteroscleromorpha</taxon>
        <taxon>Tetractinellida</taxon>
        <taxon>Astrophorina</taxon>
        <taxon>Geodiidae</taxon>
        <taxon>Geodia</taxon>
    </lineage>
</organism>
<reference evidence="1" key="1">
    <citation type="submission" date="2023-03" db="EMBL/GenBank/DDBJ databases">
        <authorList>
            <person name="Steffen K."/>
            <person name="Cardenas P."/>
        </authorList>
    </citation>
    <scope>NUCLEOTIDE SEQUENCE</scope>
</reference>
<comment type="caution">
    <text evidence="1">The sequence shown here is derived from an EMBL/GenBank/DDBJ whole genome shotgun (WGS) entry which is preliminary data.</text>
</comment>